<dbReference type="Proteomes" id="UP000010824">
    <property type="component" value="Chromosome"/>
</dbReference>
<dbReference type="AlphaFoldDB" id="L0HGE6"/>
<evidence type="ECO:0000313" key="5">
    <source>
        <dbReference type="Proteomes" id="UP000010824"/>
    </source>
</evidence>
<keyword evidence="5" id="KW-1185">Reference proteome</keyword>
<gene>
    <name evidence="4" type="ordered locus">Metfor_2824</name>
</gene>
<dbReference type="KEGG" id="mfo:Metfor_2824"/>
<accession>L0HGE6</accession>
<proteinExistence type="predicted"/>
<dbReference type="eggNOG" id="arCOG02645">
    <property type="taxonomic scope" value="Archaea"/>
</dbReference>
<dbReference type="OrthoDB" id="135877at2157"/>
<feature type="DNA-binding region" description="H-T-H motif" evidence="2">
    <location>
        <begin position="29"/>
        <end position="48"/>
    </location>
</feature>
<organism evidence="4 5">
    <name type="scientific">Methanoregula formicica (strain DSM 22288 / NBRC 105244 / SMSP)</name>
    <dbReference type="NCBI Taxonomy" id="593750"/>
    <lineage>
        <taxon>Archaea</taxon>
        <taxon>Methanobacteriati</taxon>
        <taxon>Methanobacteriota</taxon>
        <taxon>Stenosarchaea group</taxon>
        <taxon>Methanomicrobia</taxon>
        <taxon>Methanomicrobiales</taxon>
        <taxon>Methanoregulaceae</taxon>
        <taxon>Methanoregula</taxon>
    </lineage>
</organism>
<sequence length="191" mass="21385">MREPSPDKQEAILETALRLFTERGFAGTPTSLISKEAGVATGTLFFYFKTKEELIDTLYRRVKSEAAQAMGRGLDAEKTAKDKFCRLGKNAAGWGIRNPAKLKFMEQFAHSPFVSTSAHEEGMSHFLFLEELVRQGIRDGEIRNVEPSGLFCLMASALSGMIAHALSTDDRKERERIIEDGLDFIWFGMKA</sequence>
<dbReference type="PRINTS" id="PR00455">
    <property type="entry name" value="HTHTETR"/>
</dbReference>
<dbReference type="HOGENOM" id="CLU_069356_12_9_2"/>
<dbReference type="InterPro" id="IPR001647">
    <property type="entry name" value="HTH_TetR"/>
</dbReference>
<dbReference type="Pfam" id="PF00440">
    <property type="entry name" value="TetR_N"/>
    <property type="match status" value="1"/>
</dbReference>
<dbReference type="InterPro" id="IPR050109">
    <property type="entry name" value="HTH-type_TetR-like_transc_reg"/>
</dbReference>
<dbReference type="PANTHER" id="PTHR30055:SF222">
    <property type="entry name" value="REGULATORY PROTEIN"/>
    <property type="match status" value="1"/>
</dbReference>
<dbReference type="InterPro" id="IPR009057">
    <property type="entry name" value="Homeodomain-like_sf"/>
</dbReference>
<dbReference type="GO" id="GO:0003677">
    <property type="term" value="F:DNA binding"/>
    <property type="evidence" value="ECO:0007669"/>
    <property type="project" value="UniProtKB-UniRule"/>
</dbReference>
<name>L0HGE6_METFS</name>
<dbReference type="SUPFAM" id="SSF46689">
    <property type="entry name" value="Homeodomain-like"/>
    <property type="match status" value="1"/>
</dbReference>
<dbReference type="PROSITE" id="PS50977">
    <property type="entry name" value="HTH_TETR_2"/>
    <property type="match status" value="1"/>
</dbReference>
<dbReference type="RefSeq" id="WP_015286769.1">
    <property type="nucleotide sequence ID" value="NC_019943.1"/>
</dbReference>
<dbReference type="GeneID" id="14308607"/>
<dbReference type="STRING" id="593750.Metfor_2824"/>
<dbReference type="InParanoid" id="L0HGE6"/>
<dbReference type="Gene3D" id="1.10.357.10">
    <property type="entry name" value="Tetracycline Repressor, domain 2"/>
    <property type="match status" value="1"/>
</dbReference>
<dbReference type="EMBL" id="CP003167">
    <property type="protein sequence ID" value="AGB03807.1"/>
    <property type="molecule type" value="Genomic_DNA"/>
</dbReference>
<dbReference type="InterPro" id="IPR036271">
    <property type="entry name" value="Tet_transcr_reg_TetR-rel_C_sf"/>
</dbReference>
<feature type="domain" description="HTH tetR-type" evidence="3">
    <location>
        <begin position="6"/>
        <end position="66"/>
    </location>
</feature>
<protein>
    <submittedName>
        <fullName evidence="4">Transcriptional regulator</fullName>
    </submittedName>
</protein>
<dbReference type="SUPFAM" id="SSF48498">
    <property type="entry name" value="Tetracyclin repressor-like, C-terminal domain"/>
    <property type="match status" value="1"/>
</dbReference>
<evidence type="ECO:0000313" key="4">
    <source>
        <dbReference type="EMBL" id="AGB03807.1"/>
    </source>
</evidence>
<keyword evidence="1 2" id="KW-0238">DNA-binding</keyword>
<reference evidence="5" key="1">
    <citation type="submission" date="2011-12" db="EMBL/GenBank/DDBJ databases">
        <title>Complete sequence of Methanoregula formicicum SMSP.</title>
        <authorList>
            <person name="Lucas S."/>
            <person name="Han J."/>
            <person name="Lapidus A."/>
            <person name="Cheng J.-F."/>
            <person name="Goodwin L."/>
            <person name="Pitluck S."/>
            <person name="Peters L."/>
            <person name="Ovchinnikova G."/>
            <person name="Teshima H."/>
            <person name="Detter J.C."/>
            <person name="Han C."/>
            <person name="Tapia R."/>
            <person name="Land M."/>
            <person name="Hauser L."/>
            <person name="Kyrpides N."/>
            <person name="Ivanova N."/>
            <person name="Pagani I."/>
            <person name="Imachi H."/>
            <person name="Tamaki H."/>
            <person name="Sekiguchi Y."/>
            <person name="Kamagata Y."/>
            <person name="Cadillo-Quiroz H."/>
            <person name="Zinder S."/>
            <person name="Liu W.-T."/>
            <person name="Woyke T."/>
        </authorList>
    </citation>
    <scope>NUCLEOTIDE SEQUENCE [LARGE SCALE GENOMIC DNA]</scope>
    <source>
        <strain evidence="5">DSM 22288 / NBRC 105244 / SMSP</strain>
    </source>
</reference>
<evidence type="ECO:0000259" key="3">
    <source>
        <dbReference type="PROSITE" id="PS50977"/>
    </source>
</evidence>
<evidence type="ECO:0000256" key="1">
    <source>
        <dbReference type="ARBA" id="ARBA00023125"/>
    </source>
</evidence>
<reference evidence="4 5" key="2">
    <citation type="journal article" date="2014" name="Genome Announc.">
        <title>Complete Genome Sequence of Methanoregula formicica SMSPT, a Mesophilic Hydrogenotrophic Methanogen Isolated from a Methanogenic Upflow Anaerobic Sludge Blanket Reactor.</title>
        <authorList>
            <person name="Yamamoto K."/>
            <person name="Tamaki H."/>
            <person name="Cadillo-Quiroz H."/>
            <person name="Imachi H."/>
            <person name="Kyrpides N."/>
            <person name="Woyke T."/>
            <person name="Goodwin L."/>
            <person name="Zinder S.H."/>
            <person name="Kamagata Y."/>
            <person name="Liu W.T."/>
        </authorList>
    </citation>
    <scope>NUCLEOTIDE SEQUENCE [LARGE SCALE GENOMIC DNA]</scope>
    <source>
        <strain evidence="5">DSM 22288 / NBRC 105244 / SMSP</strain>
    </source>
</reference>
<dbReference type="PANTHER" id="PTHR30055">
    <property type="entry name" value="HTH-TYPE TRANSCRIPTIONAL REGULATOR RUTR"/>
    <property type="match status" value="1"/>
</dbReference>
<evidence type="ECO:0000256" key="2">
    <source>
        <dbReference type="PROSITE-ProRule" id="PRU00335"/>
    </source>
</evidence>